<sequence precursor="true">MLPLRRYPPKASLRSVPLLGVAAFALFAAQPAYAQGTPETTAQQGESEGANADLIEALDGEREVDFEADEIRYDEGADTVTAQGDVILEAGDQSVRAERVVWNRMTGEIVAEGSIRFVDADGNQLFTERLVLTDQLEAAAMSNLLLVFREGARLAANEARRNGEGDIALDKAAFSTCSIVNEDGCPKSPSWRVTAERVYYDRETQRIRFRGAYLELFGTRLLPLPGLSIRADGSADSGFFIPEVELTASNGVSISDSFYWRIADNRDLELTGYIYTATAPMVSAKYRQLTEKGAFQITGYGTYGSRLPLTANGQQNGESRNDIRGYLTTNGRFQFNENLSLTGSLRYASDRTFLRRYDISREDRIRSTVALEHIDDNSYLSVAGWATQLLLVNQDQGQVPIALPLIDYRQRIEEPVLGGTVEVQGNTLAITRTDGQDTQRAFARAQWNLRKITSLGQEVSFTALVRGDVYHSAQNDLTTTALYAGTEGWQTRGVAMAAIDIKWPLIGEFMGGTQTITPRVQLVAAPSIRNLAIPNEDARAIDLEDSNLFALNRFPGYDRVEDGARMTYGADWQLNFPGWRISSTIGQSYRLSTEPVLFPDGTGLTERFSDFVGRTEVRYRDFLKLVHRFRLDKDNLAIRRAEVDATLGSDRTYVELGYLRLNRNIDFDFEDLQDREELRVAGRIAFANYWSVFGSAVINLTDAAEDPTNASDGFEALRTRLGIAYADDCLEMGFTWRRDYIELADARSGNSFQLYFSLRNLSFR</sequence>
<dbReference type="Proteomes" id="UP001484535">
    <property type="component" value="Unassembled WGS sequence"/>
</dbReference>
<comment type="subunit">
    <text evidence="1">Component of the lipopolysaccharide transport and assembly complex.</text>
</comment>
<dbReference type="PANTHER" id="PTHR30189">
    <property type="entry name" value="LPS-ASSEMBLY PROTEIN"/>
    <property type="match status" value="1"/>
</dbReference>
<dbReference type="InterPro" id="IPR007543">
    <property type="entry name" value="LptD_C"/>
</dbReference>
<comment type="subcellular location">
    <subcellularLocation>
        <location evidence="1">Cell outer membrane</location>
    </subcellularLocation>
</comment>
<dbReference type="EMBL" id="JBDLBR010000002">
    <property type="protein sequence ID" value="MEN7536867.1"/>
    <property type="molecule type" value="Genomic_DNA"/>
</dbReference>
<accession>A0ABV0CW25</accession>
<keyword evidence="1" id="KW-0732">Signal</keyword>
<dbReference type="HAMAP" id="MF_01411">
    <property type="entry name" value="LPS_assembly_LptD"/>
    <property type="match status" value="1"/>
</dbReference>
<dbReference type="InterPro" id="IPR020889">
    <property type="entry name" value="LipoPS_assembly_LptD"/>
</dbReference>
<dbReference type="Pfam" id="PF04453">
    <property type="entry name" value="LptD"/>
    <property type="match status" value="1"/>
</dbReference>
<dbReference type="InterPro" id="IPR050218">
    <property type="entry name" value="LptD"/>
</dbReference>
<reference evidence="3 4" key="1">
    <citation type="submission" date="2024-05" db="EMBL/GenBank/DDBJ databases">
        <authorList>
            <person name="Park S."/>
        </authorList>
    </citation>
    <scope>NUCLEOTIDE SEQUENCE [LARGE SCALE GENOMIC DNA]</scope>
    <source>
        <strain evidence="3 4">DGU5</strain>
    </source>
</reference>
<name>A0ABV0CW25_9SPHN</name>
<keyword evidence="1" id="KW-0998">Cell outer membrane</keyword>
<feature type="domain" description="LptD C-terminal" evidence="2">
    <location>
        <begin position="323"/>
        <end position="690"/>
    </location>
</feature>
<dbReference type="PANTHER" id="PTHR30189:SF1">
    <property type="entry name" value="LPS-ASSEMBLY PROTEIN LPTD"/>
    <property type="match status" value="1"/>
</dbReference>
<comment type="similarity">
    <text evidence="1">Belongs to the LptD family.</text>
</comment>
<keyword evidence="1" id="KW-0472">Membrane</keyword>
<dbReference type="Gene3D" id="2.60.450.10">
    <property type="entry name" value="Lipopolysaccharide (LPS) transport protein A like domain"/>
    <property type="match status" value="1"/>
</dbReference>
<gene>
    <name evidence="1 3" type="primary">lptD</name>
    <name evidence="3" type="ORF">ABDJ38_06750</name>
</gene>
<feature type="chain" id="PRO_5044903062" description="LPS-assembly protein LptD" evidence="1">
    <location>
        <begin position="35"/>
        <end position="764"/>
    </location>
</feature>
<dbReference type="RefSeq" id="WP_346784316.1">
    <property type="nucleotide sequence ID" value="NZ_JBDLBR010000002.1"/>
</dbReference>
<feature type="signal peptide" evidence="1">
    <location>
        <begin position="1"/>
        <end position="34"/>
    </location>
</feature>
<organism evidence="3 4">
    <name type="scientific">Aurantiacibacter flavus</name>
    <dbReference type="NCBI Taxonomy" id="3145232"/>
    <lineage>
        <taxon>Bacteria</taxon>
        <taxon>Pseudomonadati</taxon>
        <taxon>Pseudomonadota</taxon>
        <taxon>Alphaproteobacteria</taxon>
        <taxon>Sphingomonadales</taxon>
        <taxon>Erythrobacteraceae</taxon>
        <taxon>Aurantiacibacter</taxon>
    </lineage>
</organism>
<evidence type="ECO:0000313" key="3">
    <source>
        <dbReference type="EMBL" id="MEN7536867.1"/>
    </source>
</evidence>
<proteinExistence type="inferred from homology"/>
<comment type="caution">
    <text evidence="1">Lacks conserved residue(s) required for the propagation of feature annotation.</text>
</comment>
<keyword evidence="4" id="KW-1185">Reference proteome</keyword>
<evidence type="ECO:0000256" key="1">
    <source>
        <dbReference type="HAMAP-Rule" id="MF_01411"/>
    </source>
</evidence>
<comment type="function">
    <text evidence="1">Involved in the assembly of lipopolysaccharide (LPS) at the surface of the outer membrane.</text>
</comment>
<comment type="caution">
    <text evidence="3">The sequence shown here is derived from an EMBL/GenBank/DDBJ whole genome shotgun (WGS) entry which is preliminary data.</text>
</comment>
<evidence type="ECO:0000259" key="2">
    <source>
        <dbReference type="Pfam" id="PF04453"/>
    </source>
</evidence>
<evidence type="ECO:0000313" key="4">
    <source>
        <dbReference type="Proteomes" id="UP001484535"/>
    </source>
</evidence>
<protein>
    <recommendedName>
        <fullName evidence="1">LPS-assembly protein LptD</fullName>
    </recommendedName>
</protein>